<evidence type="ECO:0000256" key="2">
    <source>
        <dbReference type="ARBA" id="ARBA00022741"/>
    </source>
</evidence>
<dbReference type="SUPFAM" id="SSF52540">
    <property type="entry name" value="P-loop containing nucleoside triphosphate hydrolases"/>
    <property type="match status" value="1"/>
</dbReference>
<name>A0A0W0GL66_9CHLR</name>
<dbReference type="OrthoDB" id="9784450at2"/>
<evidence type="ECO:0000259" key="4">
    <source>
        <dbReference type="PROSITE" id="PS50893"/>
    </source>
</evidence>
<keyword evidence="6" id="KW-1185">Reference proteome</keyword>
<comment type="caution">
    <text evidence="5">The sequence shown here is derived from an EMBL/GenBank/DDBJ whole genome shotgun (WGS) entry which is preliminary data.</text>
</comment>
<dbReference type="PROSITE" id="PS00211">
    <property type="entry name" value="ABC_TRANSPORTER_1"/>
    <property type="match status" value="1"/>
</dbReference>
<keyword evidence="3" id="KW-0067">ATP-binding</keyword>
<dbReference type="GO" id="GO:0005524">
    <property type="term" value="F:ATP binding"/>
    <property type="evidence" value="ECO:0007669"/>
    <property type="project" value="UniProtKB-KW"/>
</dbReference>
<dbReference type="InterPro" id="IPR003593">
    <property type="entry name" value="AAA+_ATPase"/>
</dbReference>
<keyword evidence="1" id="KW-0813">Transport</keyword>
<dbReference type="Gene3D" id="3.40.50.300">
    <property type="entry name" value="P-loop containing nucleotide triphosphate hydrolases"/>
    <property type="match status" value="1"/>
</dbReference>
<dbReference type="Proteomes" id="UP000053947">
    <property type="component" value="Unassembled WGS sequence"/>
</dbReference>
<evidence type="ECO:0000313" key="5">
    <source>
        <dbReference type="EMBL" id="KTB49300.1"/>
    </source>
</evidence>
<proteinExistence type="predicted"/>
<gene>
    <name evidence="5" type="ORF">DEALK_02130</name>
</gene>
<dbReference type="PROSITE" id="PS50893">
    <property type="entry name" value="ABC_TRANSPORTER_2"/>
    <property type="match status" value="1"/>
</dbReference>
<dbReference type="AlphaFoldDB" id="A0A0W0GL66"/>
<dbReference type="STRING" id="1217799.DEALK_02130"/>
<accession>A0A0W0GL66</accession>
<organism evidence="5 6">
    <name type="scientific">Dehalogenimonas alkenigignens</name>
    <dbReference type="NCBI Taxonomy" id="1217799"/>
    <lineage>
        <taxon>Bacteria</taxon>
        <taxon>Bacillati</taxon>
        <taxon>Chloroflexota</taxon>
        <taxon>Dehalococcoidia</taxon>
        <taxon>Dehalococcoidales</taxon>
        <taxon>Dehalococcoidaceae</taxon>
        <taxon>Dehalogenimonas</taxon>
    </lineage>
</organism>
<evidence type="ECO:0000313" key="6">
    <source>
        <dbReference type="Proteomes" id="UP000053947"/>
    </source>
</evidence>
<evidence type="ECO:0000256" key="1">
    <source>
        <dbReference type="ARBA" id="ARBA00022448"/>
    </source>
</evidence>
<dbReference type="InterPro" id="IPR017871">
    <property type="entry name" value="ABC_transporter-like_CS"/>
</dbReference>
<dbReference type="RefSeq" id="WP_058437886.1">
    <property type="nucleotide sequence ID" value="NZ_KQ758903.1"/>
</dbReference>
<feature type="domain" description="ABC transporter" evidence="4">
    <location>
        <begin position="4"/>
        <end position="228"/>
    </location>
</feature>
<evidence type="ECO:0000256" key="3">
    <source>
        <dbReference type="ARBA" id="ARBA00022840"/>
    </source>
</evidence>
<dbReference type="PANTHER" id="PTHR42788:SF13">
    <property type="entry name" value="ALIPHATIC SULFONATES IMPORT ATP-BINDING PROTEIN SSUB"/>
    <property type="match status" value="1"/>
</dbReference>
<dbReference type="PATRIC" id="fig|1217799.6.peg.217"/>
<dbReference type="InterPro" id="IPR027417">
    <property type="entry name" value="P-loop_NTPase"/>
</dbReference>
<dbReference type="EMBL" id="LFDV01000001">
    <property type="protein sequence ID" value="KTB49300.1"/>
    <property type="molecule type" value="Genomic_DNA"/>
</dbReference>
<dbReference type="InterPro" id="IPR003439">
    <property type="entry name" value="ABC_transporter-like_ATP-bd"/>
</dbReference>
<keyword evidence="2" id="KW-0547">Nucleotide-binding</keyword>
<dbReference type="SMART" id="SM00382">
    <property type="entry name" value="AAA"/>
    <property type="match status" value="1"/>
</dbReference>
<dbReference type="GO" id="GO:0016887">
    <property type="term" value="F:ATP hydrolysis activity"/>
    <property type="evidence" value="ECO:0007669"/>
    <property type="project" value="InterPro"/>
</dbReference>
<protein>
    <submittedName>
        <fullName evidence="5">ABC-type nitrate/sulfonate/bicarbonate transport system, ATPase component</fullName>
    </submittedName>
</protein>
<dbReference type="InterPro" id="IPR050166">
    <property type="entry name" value="ABC_transporter_ATP-bind"/>
</dbReference>
<reference evidence="5 6" key="1">
    <citation type="submission" date="2015-06" db="EMBL/GenBank/DDBJ databases">
        <title>Genome sequence of the organohalide-respiring Dehalogenimonas alkenigignens type strain (IP3-3T).</title>
        <authorList>
            <person name="Key T.A."/>
            <person name="Richmond D.P."/>
            <person name="Bowman K.S."/>
            <person name="Cho Y.-J."/>
            <person name="Chun J."/>
            <person name="da Costa M.S."/>
            <person name="Rainey F.A."/>
            <person name="Moe W.M."/>
        </authorList>
    </citation>
    <scope>NUCLEOTIDE SEQUENCE [LARGE SCALE GENOMIC DNA]</scope>
    <source>
        <strain evidence="5 6">IP3-3</strain>
    </source>
</reference>
<sequence>MSNINFEHISKSFTGAGLVLDDFNVTVPSGSFVSLVGPTACGKSTLLRLILGLDQPDEGRIHLESKNNDCAVPCAIAFQEPRLLPWLTVRENIELVLEGHCPDGAGRAAELLGMVGLADFANAYPKVLSGGMAQRVSLARALALEPDVLLLDEPFSAVDALTRMKLQDALIRIYMARPRTTLMVTHDIDEALLTSQKIIVLSCRPASIVDVVEVKAGYPRDRTDTNLFALKTRILKGLGIVAEDILEGAGI</sequence>
<dbReference type="CDD" id="cd03293">
    <property type="entry name" value="ABC_NrtD_SsuB_transporters"/>
    <property type="match status" value="1"/>
</dbReference>
<dbReference type="Pfam" id="PF00005">
    <property type="entry name" value="ABC_tran"/>
    <property type="match status" value="1"/>
</dbReference>
<dbReference type="PANTHER" id="PTHR42788">
    <property type="entry name" value="TAURINE IMPORT ATP-BINDING PROTEIN-RELATED"/>
    <property type="match status" value="1"/>
</dbReference>